<evidence type="ECO:0000256" key="1">
    <source>
        <dbReference type="SAM" id="MobiDB-lite"/>
    </source>
</evidence>
<accession>A0A7Y6ISI2</accession>
<evidence type="ECO:0000313" key="2">
    <source>
        <dbReference type="EMBL" id="NUW43365.1"/>
    </source>
</evidence>
<reference evidence="2 3" key="1">
    <citation type="submission" date="2020-06" db="EMBL/GenBank/DDBJ databases">
        <authorList>
            <person name="Chanama M."/>
        </authorList>
    </citation>
    <scope>NUCLEOTIDE SEQUENCE [LARGE SCALE GENOMIC DNA]</scope>
    <source>
        <strain evidence="2 3">TBRC6557</strain>
    </source>
</reference>
<dbReference type="AlphaFoldDB" id="A0A7Y6ISI2"/>
<gene>
    <name evidence="2" type="ORF">HT134_25000</name>
</gene>
<evidence type="ECO:0000313" key="3">
    <source>
        <dbReference type="Proteomes" id="UP000546126"/>
    </source>
</evidence>
<name>A0A7Y6ISI2_9ACTN</name>
<protein>
    <submittedName>
        <fullName evidence="2">Uncharacterized protein</fullName>
    </submittedName>
</protein>
<dbReference type="RefSeq" id="WP_175602716.1">
    <property type="nucleotide sequence ID" value="NZ_JABWGO010000006.1"/>
</dbReference>
<sequence>MLDQQNPIVLIQQHDPGTSSGPHHRPPSGTVKPSAIVSQKGPARTSTSPLWRPARRAFAGFLDLARQWAATTTPGLTDRLVSALDRHFMITEALPSPDGLAPR</sequence>
<comment type="caution">
    <text evidence="2">The sequence shown here is derived from an EMBL/GenBank/DDBJ whole genome shotgun (WGS) entry which is preliminary data.</text>
</comment>
<keyword evidence="3" id="KW-1185">Reference proteome</keyword>
<dbReference type="Proteomes" id="UP000546126">
    <property type="component" value="Unassembled WGS sequence"/>
</dbReference>
<organism evidence="2 3">
    <name type="scientific">Nonomuraea rhodomycinica</name>
    <dbReference type="NCBI Taxonomy" id="1712872"/>
    <lineage>
        <taxon>Bacteria</taxon>
        <taxon>Bacillati</taxon>
        <taxon>Actinomycetota</taxon>
        <taxon>Actinomycetes</taxon>
        <taxon>Streptosporangiales</taxon>
        <taxon>Streptosporangiaceae</taxon>
        <taxon>Nonomuraea</taxon>
    </lineage>
</organism>
<proteinExistence type="predicted"/>
<feature type="region of interest" description="Disordered" evidence="1">
    <location>
        <begin position="1"/>
        <end position="49"/>
    </location>
</feature>
<dbReference type="EMBL" id="JABWGO010000006">
    <property type="protein sequence ID" value="NUW43365.1"/>
    <property type="molecule type" value="Genomic_DNA"/>
</dbReference>